<dbReference type="AlphaFoldDB" id="A0A6A3L0A2"/>
<evidence type="ECO:0000313" key="4">
    <source>
        <dbReference type="Proteomes" id="UP000460718"/>
    </source>
</evidence>
<proteinExistence type="predicted"/>
<dbReference type="Proteomes" id="UP000460718">
    <property type="component" value="Unassembled WGS sequence"/>
</dbReference>
<accession>A0A6A3L0A2</accession>
<evidence type="ECO:0000313" key="1">
    <source>
        <dbReference type="EMBL" id="KAE9011295.1"/>
    </source>
</evidence>
<comment type="caution">
    <text evidence="1">The sequence shown here is derived from an EMBL/GenBank/DDBJ whole genome shotgun (WGS) entry which is preliminary data.</text>
</comment>
<protein>
    <submittedName>
        <fullName evidence="1">Uncharacterized protein</fullName>
    </submittedName>
</protein>
<evidence type="ECO:0000313" key="6">
    <source>
        <dbReference type="Proteomes" id="UP000488956"/>
    </source>
</evidence>
<evidence type="ECO:0000313" key="5">
    <source>
        <dbReference type="Proteomes" id="UP000476176"/>
    </source>
</evidence>
<organism evidence="1 4">
    <name type="scientific">Phytophthora fragariae</name>
    <dbReference type="NCBI Taxonomy" id="53985"/>
    <lineage>
        <taxon>Eukaryota</taxon>
        <taxon>Sar</taxon>
        <taxon>Stramenopiles</taxon>
        <taxon>Oomycota</taxon>
        <taxon>Peronosporomycetes</taxon>
        <taxon>Peronosporales</taxon>
        <taxon>Peronosporaceae</taxon>
        <taxon>Phytophthora</taxon>
    </lineage>
</organism>
<sequence length="56" mass="6444">MRLRFALKVDTTRWISTGWLWGGLLALCRTCSTAAVVSRCRYRFCSMATVVGRRRC</sequence>
<reference evidence="4 5" key="1">
    <citation type="submission" date="2018-09" db="EMBL/GenBank/DDBJ databases">
        <title>Genomic investigation of the strawberry pathogen Phytophthora fragariae indicates pathogenicity is determined by transcriptional variation in three key races.</title>
        <authorList>
            <person name="Adams T.M."/>
            <person name="Armitage A.D."/>
            <person name="Sobczyk M.K."/>
            <person name="Bates H.J."/>
            <person name="Dunwell J.M."/>
            <person name="Nellist C.F."/>
            <person name="Harrison R.J."/>
        </authorList>
    </citation>
    <scope>NUCLEOTIDE SEQUENCE [LARGE SCALE GENOMIC DNA]</scope>
    <source>
        <strain evidence="3 5">BC-23</strain>
        <strain evidence="2 6">ONT-3</strain>
        <strain evidence="1 4">SCRP245</strain>
    </source>
</reference>
<dbReference type="Proteomes" id="UP000488956">
    <property type="component" value="Unassembled WGS sequence"/>
</dbReference>
<dbReference type="EMBL" id="QXFW01000469">
    <property type="protein sequence ID" value="KAE9011295.1"/>
    <property type="molecule type" value="Genomic_DNA"/>
</dbReference>
<gene>
    <name evidence="3" type="ORF">PF004_g10245</name>
    <name evidence="2" type="ORF">PF010_g10764</name>
    <name evidence="1" type="ORF">PF011_g9432</name>
</gene>
<dbReference type="EMBL" id="QXFX01000554">
    <property type="protein sequence ID" value="KAE9111555.1"/>
    <property type="molecule type" value="Genomic_DNA"/>
</dbReference>
<dbReference type="EMBL" id="QXGC01000526">
    <property type="protein sequence ID" value="KAE9231356.1"/>
    <property type="molecule type" value="Genomic_DNA"/>
</dbReference>
<evidence type="ECO:0000313" key="2">
    <source>
        <dbReference type="EMBL" id="KAE9111555.1"/>
    </source>
</evidence>
<name>A0A6A3L0A2_9STRA</name>
<evidence type="ECO:0000313" key="3">
    <source>
        <dbReference type="EMBL" id="KAE9231356.1"/>
    </source>
</evidence>
<dbReference type="Proteomes" id="UP000476176">
    <property type="component" value="Unassembled WGS sequence"/>
</dbReference>